<evidence type="ECO:0000256" key="2">
    <source>
        <dbReference type="SAM" id="MobiDB-lite"/>
    </source>
</evidence>
<reference evidence="5" key="1">
    <citation type="submission" date="2016-10" db="EMBL/GenBank/DDBJ databases">
        <authorList>
            <person name="Varghese N."/>
            <person name="Submissions S."/>
        </authorList>
    </citation>
    <scope>NUCLEOTIDE SEQUENCE [LARGE SCALE GENOMIC DNA]</scope>
    <source>
        <strain evidence="5">S9</strain>
    </source>
</reference>
<dbReference type="Proteomes" id="UP000198571">
    <property type="component" value="Unassembled WGS sequence"/>
</dbReference>
<organism evidence="4 5">
    <name type="scientific">Salipaludibacillus aurantiacus</name>
    <dbReference type="NCBI Taxonomy" id="1601833"/>
    <lineage>
        <taxon>Bacteria</taxon>
        <taxon>Bacillati</taxon>
        <taxon>Bacillota</taxon>
        <taxon>Bacilli</taxon>
        <taxon>Bacillales</taxon>
        <taxon>Bacillaceae</taxon>
    </lineage>
</organism>
<evidence type="ECO:0000313" key="4">
    <source>
        <dbReference type="EMBL" id="SES31398.1"/>
    </source>
</evidence>
<dbReference type="RefSeq" id="WP_093054484.1">
    <property type="nucleotide sequence ID" value="NZ_FOGT01000016.1"/>
</dbReference>
<feature type="region of interest" description="Disordered" evidence="2">
    <location>
        <begin position="151"/>
        <end position="183"/>
    </location>
</feature>
<accession>A0A1H9WBW7</accession>
<evidence type="ECO:0000256" key="1">
    <source>
        <dbReference type="SAM" id="Coils"/>
    </source>
</evidence>
<name>A0A1H9WBW7_9BACI</name>
<proteinExistence type="predicted"/>
<sequence>MIRYIVAGAIIGSLITWVLNVPVEGGLILGAAVGGMTYTFGNRKTNQEEDGQETEMQLREEELEINKEREQTGEVDVRTDVIEEEKTIRIPVKRQEMVVEAGDEEELRIPLKEEQIEIEKQPVKLNEVSVSKRQVQEVEQIEETLKKEELDVDVEENEGEFRDKDPGAEIEGNTDPDQDNRFF</sequence>
<evidence type="ECO:0000313" key="5">
    <source>
        <dbReference type="Proteomes" id="UP000198571"/>
    </source>
</evidence>
<evidence type="ECO:0000259" key="3">
    <source>
        <dbReference type="Pfam" id="PF09557"/>
    </source>
</evidence>
<dbReference type="Pfam" id="PF09557">
    <property type="entry name" value="DUF2382"/>
    <property type="match status" value="1"/>
</dbReference>
<dbReference type="NCBIfam" id="TIGR02271">
    <property type="entry name" value="YsnF/AvaK domain"/>
    <property type="match status" value="1"/>
</dbReference>
<dbReference type="STRING" id="1601833.SAMN05518684_1162"/>
<dbReference type="PANTHER" id="PTHR38463">
    <property type="entry name" value="STRESS RESPONSE PROTEIN YSNF"/>
    <property type="match status" value="1"/>
</dbReference>
<protein>
    <submittedName>
        <fullName evidence="4">Conserved domain-containing protein</fullName>
    </submittedName>
</protein>
<dbReference type="OrthoDB" id="1798989at2"/>
<feature type="domain" description="DUF2382" evidence="3">
    <location>
        <begin position="56"/>
        <end position="152"/>
    </location>
</feature>
<keyword evidence="5" id="KW-1185">Reference proteome</keyword>
<dbReference type="PANTHER" id="PTHR38463:SF1">
    <property type="entry name" value="STRESS RESPONSE PROTEIN YSNF"/>
    <property type="match status" value="1"/>
</dbReference>
<feature type="coiled-coil region" evidence="1">
    <location>
        <begin position="44"/>
        <end position="71"/>
    </location>
</feature>
<dbReference type="AlphaFoldDB" id="A0A1H9WBW7"/>
<dbReference type="InterPro" id="IPR052967">
    <property type="entry name" value="Stress_Response_Assoc"/>
</dbReference>
<gene>
    <name evidence="4" type="ORF">SAMN05518684_1162</name>
</gene>
<keyword evidence="1" id="KW-0175">Coiled coil</keyword>
<dbReference type="InterPro" id="IPR019060">
    <property type="entry name" value="DUF2382"/>
</dbReference>
<dbReference type="EMBL" id="FOGT01000016">
    <property type="protein sequence ID" value="SES31398.1"/>
    <property type="molecule type" value="Genomic_DNA"/>
</dbReference>